<feature type="region of interest" description="Disordered" evidence="1">
    <location>
        <begin position="373"/>
        <end position="411"/>
    </location>
</feature>
<organism evidence="3 4">
    <name type="scientific">Cymbomonas tetramitiformis</name>
    <dbReference type="NCBI Taxonomy" id="36881"/>
    <lineage>
        <taxon>Eukaryota</taxon>
        <taxon>Viridiplantae</taxon>
        <taxon>Chlorophyta</taxon>
        <taxon>Pyramimonadophyceae</taxon>
        <taxon>Pyramimonadales</taxon>
        <taxon>Pyramimonadaceae</taxon>
        <taxon>Cymbomonas</taxon>
    </lineage>
</organism>
<proteinExistence type="predicted"/>
<gene>
    <name evidence="3" type="ORF">CYMTET_43628</name>
</gene>
<feature type="transmembrane region" description="Helical" evidence="2">
    <location>
        <begin position="74"/>
        <end position="96"/>
    </location>
</feature>
<dbReference type="EMBL" id="LGRX02029419">
    <property type="protein sequence ID" value="KAK3246848.1"/>
    <property type="molecule type" value="Genomic_DNA"/>
</dbReference>
<feature type="compositionally biased region" description="Polar residues" evidence="1">
    <location>
        <begin position="400"/>
        <end position="411"/>
    </location>
</feature>
<feature type="transmembrane region" description="Helical" evidence="2">
    <location>
        <begin position="331"/>
        <end position="349"/>
    </location>
</feature>
<evidence type="ECO:0000313" key="3">
    <source>
        <dbReference type="EMBL" id="KAK3246848.1"/>
    </source>
</evidence>
<protein>
    <submittedName>
        <fullName evidence="3">Uncharacterized protein</fullName>
    </submittedName>
</protein>
<keyword evidence="2" id="KW-0472">Membrane</keyword>
<name>A0AAE0F038_9CHLO</name>
<feature type="compositionally biased region" description="Low complexity" evidence="1">
    <location>
        <begin position="387"/>
        <end position="399"/>
    </location>
</feature>
<keyword evidence="2" id="KW-1133">Transmembrane helix</keyword>
<comment type="caution">
    <text evidence="3">The sequence shown here is derived from an EMBL/GenBank/DDBJ whole genome shotgun (WGS) entry which is preliminary data.</text>
</comment>
<feature type="region of interest" description="Disordered" evidence="1">
    <location>
        <begin position="1"/>
        <end position="62"/>
    </location>
</feature>
<evidence type="ECO:0000256" key="2">
    <source>
        <dbReference type="SAM" id="Phobius"/>
    </source>
</evidence>
<dbReference type="Proteomes" id="UP001190700">
    <property type="component" value="Unassembled WGS sequence"/>
</dbReference>
<keyword evidence="4" id="KW-1185">Reference proteome</keyword>
<reference evidence="3 4" key="1">
    <citation type="journal article" date="2015" name="Genome Biol. Evol.">
        <title>Comparative Genomics of a Bacterivorous Green Alga Reveals Evolutionary Causalities and Consequences of Phago-Mixotrophic Mode of Nutrition.</title>
        <authorList>
            <person name="Burns J.A."/>
            <person name="Paasch A."/>
            <person name="Narechania A."/>
            <person name="Kim E."/>
        </authorList>
    </citation>
    <scope>NUCLEOTIDE SEQUENCE [LARGE SCALE GENOMIC DNA]</scope>
    <source>
        <strain evidence="3 4">PLY_AMNH</strain>
    </source>
</reference>
<feature type="transmembrane region" description="Helical" evidence="2">
    <location>
        <begin position="125"/>
        <end position="151"/>
    </location>
</feature>
<keyword evidence="2" id="KW-0812">Transmembrane</keyword>
<evidence type="ECO:0000313" key="4">
    <source>
        <dbReference type="Proteomes" id="UP001190700"/>
    </source>
</evidence>
<sequence>MRKTGSSKLGRGWQDRDPRRWGMRKTGSSRRGTGSLMMGTREDPPPEEGHVNGTGDPVSTKGSQYDTAPIRNSLTMAAFFTLYLHPVISTCMFKLFQCDAIRNQSLDTQYWLRADPALECFTGTWFLFMAGALAVLLMYTVGIPGAVAYGMRVAQSYVRIRVPGLDDLVYVHDTDLRIKTGTVSMSSIGRNAYTMTLPGPSGSEPEELTVEMVLNPDDGRALTLMDCDEIQLVREMFTPPVKPEYDYWILVELLRRLSQTSVAVFVELLIPNGGLVYAGYLSVMALCLHTYVCPYRETRDNFVQIIILLNHALLLQSMIGEEFIFSSTTSYVIGSIILIGQLVLIVYMLKRVITNMAVAFQVLFAQGSKAAVPSEEDKGTNRWNAGSLSSPSLRSDSLRNVVSRTNPLASD</sequence>
<dbReference type="AlphaFoldDB" id="A0AAE0F038"/>
<accession>A0AAE0F038</accession>
<evidence type="ECO:0000256" key="1">
    <source>
        <dbReference type="SAM" id="MobiDB-lite"/>
    </source>
</evidence>
<feature type="compositionally biased region" description="Basic and acidic residues" evidence="1">
    <location>
        <begin position="40"/>
        <end position="50"/>
    </location>
</feature>